<proteinExistence type="predicted"/>
<feature type="compositionally biased region" description="Basic residues" evidence="1">
    <location>
        <begin position="45"/>
        <end position="56"/>
    </location>
</feature>
<organism evidence="2 3">
    <name type="scientific">Plakobranchus ocellatus</name>
    <dbReference type="NCBI Taxonomy" id="259542"/>
    <lineage>
        <taxon>Eukaryota</taxon>
        <taxon>Metazoa</taxon>
        <taxon>Spiralia</taxon>
        <taxon>Lophotrochozoa</taxon>
        <taxon>Mollusca</taxon>
        <taxon>Gastropoda</taxon>
        <taxon>Heterobranchia</taxon>
        <taxon>Euthyneura</taxon>
        <taxon>Panpulmonata</taxon>
        <taxon>Sacoglossa</taxon>
        <taxon>Placobranchoidea</taxon>
        <taxon>Plakobranchidae</taxon>
        <taxon>Plakobranchus</taxon>
    </lineage>
</organism>
<evidence type="ECO:0000256" key="1">
    <source>
        <dbReference type="SAM" id="MobiDB-lite"/>
    </source>
</evidence>
<evidence type="ECO:0000313" key="2">
    <source>
        <dbReference type="EMBL" id="GFO06413.1"/>
    </source>
</evidence>
<evidence type="ECO:0000313" key="3">
    <source>
        <dbReference type="Proteomes" id="UP000735302"/>
    </source>
</evidence>
<reference evidence="2 3" key="1">
    <citation type="journal article" date="2021" name="Elife">
        <title>Chloroplast acquisition without the gene transfer in kleptoplastic sea slugs, Plakobranchus ocellatus.</title>
        <authorList>
            <person name="Maeda T."/>
            <person name="Takahashi S."/>
            <person name="Yoshida T."/>
            <person name="Shimamura S."/>
            <person name="Takaki Y."/>
            <person name="Nagai Y."/>
            <person name="Toyoda A."/>
            <person name="Suzuki Y."/>
            <person name="Arimoto A."/>
            <person name="Ishii H."/>
            <person name="Satoh N."/>
            <person name="Nishiyama T."/>
            <person name="Hasebe M."/>
            <person name="Maruyama T."/>
            <person name="Minagawa J."/>
            <person name="Obokata J."/>
            <person name="Shigenobu S."/>
        </authorList>
    </citation>
    <scope>NUCLEOTIDE SEQUENCE [LARGE SCALE GENOMIC DNA]</scope>
</reference>
<dbReference type="EMBL" id="BLXT01003772">
    <property type="protein sequence ID" value="GFO06413.1"/>
    <property type="molecule type" value="Genomic_DNA"/>
</dbReference>
<dbReference type="Proteomes" id="UP000735302">
    <property type="component" value="Unassembled WGS sequence"/>
</dbReference>
<comment type="caution">
    <text evidence="2">The sequence shown here is derived from an EMBL/GenBank/DDBJ whole genome shotgun (WGS) entry which is preliminary data.</text>
</comment>
<name>A0AAV4AGK6_9GAST</name>
<keyword evidence="3" id="KW-1185">Reference proteome</keyword>
<feature type="compositionally biased region" description="Basic and acidic residues" evidence="1">
    <location>
        <begin position="15"/>
        <end position="29"/>
    </location>
</feature>
<protein>
    <submittedName>
        <fullName evidence="2">Uncharacterized protein</fullName>
    </submittedName>
</protein>
<dbReference type="AlphaFoldDB" id="A0AAV4AGK6"/>
<accession>A0AAV4AGK6</accession>
<sequence length="137" mass="15809">MLQWGGTGKRKKRRAEADGGKKLEVEEKKKGGKQQRHVKLEVDMRRKKKKKKKKPPKQLPINLMGLTEICNFNLESPETATVSFKRIAIHAEDSHKSRRPVNRGRIKFNKRTPKINEERDGVSNTWLRLASSLCPVI</sequence>
<feature type="region of interest" description="Disordered" evidence="1">
    <location>
        <begin position="1"/>
        <end position="59"/>
    </location>
</feature>
<gene>
    <name evidence="2" type="ORF">PoB_003291800</name>
</gene>